<evidence type="ECO:0000259" key="1">
    <source>
        <dbReference type="Pfam" id="PF13490"/>
    </source>
</evidence>
<feature type="domain" description="Putative zinc-finger" evidence="1">
    <location>
        <begin position="4"/>
        <end position="37"/>
    </location>
</feature>
<sequence>MLDCSAVIADVWVFLDHECDPASRARLQQHLDDCGPCLTQFGIEEQVKSLLGRKCGGEQAPTGLRSRLSERIRATVCEQVDGAAPGEEIQVDGGRVQI</sequence>
<dbReference type="Pfam" id="PF13490">
    <property type="entry name" value="zf-HC2"/>
    <property type="match status" value="1"/>
</dbReference>
<evidence type="ECO:0000313" key="2">
    <source>
        <dbReference type="EMBL" id="UZJ26502.1"/>
    </source>
</evidence>
<gene>
    <name evidence="2" type="primary">rsrA</name>
    <name evidence="2" type="ORF">RHODO2019_03655</name>
</gene>
<reference evidence="2" key="1">
    <citation type="submission" date="2022-10" db="EMBL/GenBank/DDBJ databases">
        <title>Rhodococcus sp.75.</title>
        <authorList>
            <person name="Sun M."/>
        </authorList>
    </citation>
    <scope>NUCLEOTIDE SEQUENCE</scope>
    <source>
        <strain evidence="2">75</strain>
    </source>
</reference>
<dbReference type="InterPro" id="IPR024020">
    <property type="entry name" value="Anit_sigma_mycothiol_RsrA"/>
</dbReference>
<dbReference type="NCBIfam" id="TIGR03988">
    <property type="entry name" value="antisig_RsrA"/>
    <property type="match status" value="1"/>
</dbReference>
<organism evidence="2 3">
    <name type="scientific">Rhodococcus antarcticus</name>
    <dbReference type="NCBI Taxonomy" id="2987751"/>
    <lineage>
        <taxon>Bacteria</taxon>
        <taxon>Bacillati</taxon>
        <taxon>Actinomycetota</taxon>
        <taxon>Actinomycetes</taxon>
        <taxon>Mycobacteriales</taxon>
        <taxon>Nocardiaceae</taxon>
        <taxon>Rhodococcus</taxon>
    </lineage>
</organism>
<accession>A0ABY6P4D0</accession>
<evidence type="ECO:0000313" key="3">
    <source>
        <dbReference type="Proteomes" id="UP001164965"/>
    </source>
</evidence>
<dbReference type="InterPro" id="IPR027383">
    <property type="entry name" value="Znf_put"/>
</dbReference>
<dbReference type="Proteomes" id="UP001164965">
    <property type="component" value="Chromosome"/>
</dbReference>
<proteinExistence type="predicted"/>
<dbReference type="EMBL" id="CP110615">
    <property type="protein sequence ID" value="UZJ26502.1"/>
    <property type="molecule type" value="Genomic_DNA"/>
</dbReference>
<dbReference type="RefSeq" id="WP_265384606.1">
    <property type="nucleotide sequence ID" value="NZ_CP110615.1"/>
</dbReference>
<name>A0ABY6P4D0_9NOCA</name>
<protein>
    <submittedName>
        <fullName evidence="2">Mycothiol system anti-sigma-R factor</fullName>
    </submittedName>
</protein>
<keyword evidence="3" id="KW-1185">Reference proteome</keyword>